<comment type="caution">
    <text evidence="1">The sequence shown here is derived from an EMBL/GenBank/DDBJ whole genome shotgun (WGS) entry which is preliminary data.</text>
</comment>
<dbReference type="EMBL" id="LGTQ01000013">
    <property type="protein sequence ID" value="KPM47080.1"/>
    <property type="molecule type" value="Genomic_DNA"/>
</dbReference>
<evidence type="ECO:0000313" key="2">
    <source>
        <dbReference type="Proteomes" id="UP000050454"/>
    </source>
</evidence>
<protein>
    <submittedName>
        <fullName evidence="1">Uncharacterized protein</fullName>
    </submittedName>
</protein>
<organism evidence="1 2">
    <name type="scientific">Jiulongibacter sediminis</name>
    <dbReference type="NCBI Taxonomy" id="1605367"/>
    <lineage>
        <taxon>Bacteria</taxon>
        <taxon>Pseudomonadati</taxon>
        <taxon>Bacteroidota</taxon>
        <taxon>Cytophagia</taxon>
        <taxon>Cytophagales</taxon>
        <taxon>Leadbetterellaceae</taxon>
        <taxon>Jiulongibacter</taxon>
    </lineage>
</organism>
<reference evidence="1 2" key="1">
    <citation type="submission" date="2015-07" db="EMBL/GenBank/DDBJ databases">
        <title>The draft genome sequence of Leadbetterella sp. JN14-9.</title>
        <authorList>
            <person name="Liu Y."/>
            <person name="Du J."/>
            <person name="Shao Z."/>
        </authorList>
    </citation>
    <scope>NUCLEOTIDE SEQUENCE [LARGE SCALE GENOMIC DNA]</scope>
    <source>
        <strain evidence="1 2">JN14-9</strain>
    </source>
</reference>
<sequence>MVRYYIYIYAIRIPKRPFCPYVTLKNDLISYLSERVLCKALYINHLNQLPHKKKHPKLTFRILIWLPHLAELKRNADLIEFYLTYFETTLIFK</sequence>
<evidence type="ECO:0000313" key="1">
    <source>
        <dbReference type="EMBL" id="KPM47080.1"/>
    </source>
</evidence>
<dbReference type="Proteomes" id="UP000050454">
    <property type="component" value="Unassembled WGS sequence"/>
</dbReference>
<gene>
    <name evidence="1" type="ORF">AFM12_17830</name>
</gene>
<name>A0A0P7BY99_9BACT</name>
<proteinExistence type="predicted"/>
<accession>A0A0P7BY99</accession>
<keyword evidence="2" id="KW-1185">Reference proteome</keyword>
<dbReference type="AlphaFoldDB" id="A0A0P7BY99"/>